<dbReference type="PANTHER" id="PTHR30201">
    <property type="entry name" value="TRIPHOSPHORIBOSYL-DEPHOSPHO-COA SYNTHASE"/>
    <property type="match status" value="1"/>
</dbReference>
<name>A0ABU8ZRT9_9MOLU</name>
<evidence type="ECO:0000313" key="6">
    <source>
        <dbReference type="EMBL" id="MEK0309222.1"/>
    </source>
</evidence>
<comment type="catalytic activity">
    <reaction evidence="1">
        <text>3'-dephospho-CoA + ATP = 2'-(5''-triphospho-alpha-D-ribosyl)-3'-dephospho-CoA + adenine</text>
        <dbReference type="Rhea" id="RHEA:15117"/>
        <dbReference type="ChEBI" id="CHEBI:16708"/>
        <dbReference type="ChEBI" id="CHEBI:30616"/>
        <dbReference type="ChEBI" id="CHEBI:57328"/>
        <dbReference type="ChEBI" id="CHEBI:61378"/>
        <dbReference type="EC" id="2.4.2.52"/>
    </reaction>
</comment>
<evidence type="ECO:0000256" key="4">
    <source>
        <dbReference type="ARBA" id="ARBA00022741"/>
    </source>
</evidence>
<keyword evidence="7" id="KW-1185">Reference proteome</keyword>
<keyword evidence="3 6" id="KW-0808">Transferase</keyword>
<evidence type="ECO:0000256" key="5">
    <source>
        <dbReference type="ARBA" id="ARBA00022840"/>
    </source>
</evidence>
<protein>
    <recommendedName>
        <fullName evidence="2">triphosphoribosyl-dephospho-CoA synthase</fullName>
        <ecNumber evidence="2">2.4.2.52</ecNumber>
    </recommendedName>
</protein>
<proteinExistence type="predicted"/>
<reference evidence="6 7" key="1">
    <citation type="journal article" date="2023" name="Int. J. Syst. Evol. Microbiol.">
        <title>The observation of taxonomic boundaries for the 16SrII and 16SrXXV phytoplasmas using genome-based delimitation.</title>
        <authorList>
            <person name="Rodrigues Jardim B."/>
            <person name="Tran-Nguyen L.T.T."/>
            <person name="Gambley C."/>
            <person name="Al-Sadi A.M."/>
            <person name="Al-Subhi A.M."/>
            <person name="Foissac X."/>
            <person name="Salar P."/>
            <person name="Cai H."/>
            <person name="Yang J.Y."/>
            <person name="Davis R."/>
            <person name="Jones L."/>
            <person name="Rodoni B."/>
            <person name="Constable F.E."/>
        </authorList>
    </citation>
    <scope>NUCLEOTIDE SEQUENCE [LARGE SCALE GENOMIC DNA]</scope>
    <source>
        <strain evidence="6">BAWM-OMN-P75</strain>
    </source>
</reference>
<dbReference type="InterPro" id="IPR002736">
    <property type="entry name" value="CitG"/>
</dbReference>
<organism evidence="6 7">
    <name type="scientific">Candidatus Phytoplasma citri</name>
    <dbReference type="NCBI Taxonomy" id="180978"/>
    <lineage>
        <taxon>Bacteria</taxon>
        <taxon>Bacillati</taxon>
        <taxon>Mycoplasmatota</taxon>
        <taxon>Mollicutes</taxon>
        <taxon>Acholeplasmatales</taxon>
        <taxon>Acholeplasmataceae</taxon>
        <taxon>Candidatus Phytoplasma</taxon>
        <taxon>16SrII (Peanut WB group)</taxon>
    </lineage>
</organism>
<dbReference type="GO" id="GO:0046917">
    <property type="term" value="F:triphosphoribosyl-dephospho-CoA synthase activity"/>
    <property type="evidence" value="ECO:0007669"/>
    <property type="project" value="UniProtKB-EC"/>
</dbReference>
<comment type="caution">
    <text evidence="6">The sequence shown here is derived from an EMBL/GenBank/DDBJ whole genome shotgun (WGS) entry which is preliminary data.</text>
</comment>
<keyword evidence="4" id="KW-0547">Nucleotide-binding</keyword>
<dbReference type="Pfam" id="PF01874">
    <property type="entry name" value="CitG"/>
    <property type="match status" value="1"/>
</dbReference>
<dbReference type="GO" id="GO:0016757">
    <property type="term" value="F:glycosyltransferase activity"/>
    <property type="evidence" value="ECO:0007669"/>
    <property type="project" value="UniProtKB-KW"/>
</dbReference>
<gene>
    <name evidence="6" type="ORF">OC712_01870</name>
</gene>
<dbReference type="PANTHER" id="PTHR30201:SF2">
    <property type="entry name" value="2-(5''-TRIPHOSPHORIBOSYL)-3'-DEPHOSPHOCOENZYME-A SYNTHASE"/>
    <property type="match status" value="1"/>
</dbReference>
<accession>A0ABU8ZRT9</accession>
<keyword evidence="6" id="KW-0328">Glycosyltransferase</keyword>
<dbReference type="EMBL" id="JAOSJG010000017">
    <property type="protein sequence ID" value="MEK0309222.1"/>
    <property type="molecule type" value="Genomic_DNA"/>
</dbReference>
<evidence type="ECO:0000313" key="7">
    <source>
        <dbReference type="Proteomes" id="UP001383392"/>
    </source>
</evidence>
<dbReference type="RefSeq" id="WP_340482558.1">
    <property type="nucleotide sequence ID" value="NZ_JAOSJG010000017.1"/>
</dbReference>
<evidence type="ECO:0000256" key="2">
    <source>
        <dbReference type="ARBA" id="ARBA00012074"/>
    </source>
</evidence>
<evidence type="ECO:0000256" key="1">
    <source>
        <dbReference type="ARBA" id="ARBA00001210"/>
    </source>
</evidence>
<keyword evidence="5" id="KW-0067">ATP-binding</keyword>
<sequence length="95" mass="11083">MEYLTKLAIIAIETELLCYPSLGLVSINSCGSHQDMNFNLFTKSKETFSVYFDHIYNLVLSYKSLNFHKLRVLGVEQEKRMFKARASKRPKFRAI</sequence>
<dbReference type="Proteomes" id="UP001383392">
    <property type="component" value="Unassembled WGS sequence"/>
</dbReference>
<dbReference type="EC" id="2.4.2.52" evidence="2"/>
<evidence type="ECO:0000256" key="3">
    <source>
        <dbReference type="ARBA" id="ARBA00022679"/>
    </source>
</evidence>